<evidence type="ECO:0000313" key="2">
    <source>
        <dbReference type="EMBL" id="MBW0479778.1"/>
    </source>
</evidence>
<name>A0A9Q3C9R3_9BASI</name>
<feature type="compositionally biased region" description="Acidic residues" evidence="1">
    <location>
        <begin position="12"/>
        <end position="22"/>
    </location>
</feature>
<protein>
    <submittedName>
        <fullName evidence="2">Uncharacterized protein</fullName>
    </submittedName>
</protein>
<evidence type="ECO:0000256" key="1">
    <source>
        <dbReference type="SAM" id="MobiDB-lite"/>
    </source>
</evidence>
<comment type="caution">
    <text evidence="2">The sequence shown here is derived from an EMBL/GenBank/DDBJ whole genome shotgun (WGS) entry which is preliminary data.</text>
</comment>
<accession>A0A9Q3C9R3</accession>
<sequence>MSQVPRSSLVEAEYEEGEESLEEKESYLTEVVSALVDSPEAPEFPNIALSNQPLFYQAQTSLLKMMSKMTQFMGQITQNVSPRDRSRDPSTKLPDSFDATQAHKLTGFI</sequence>
<reference evidence="2" key="1">
    <citation type="submission" date="2021-03" db="EMBL/GenBank/DDBJ databases">
        <title>Draft genome sequence of rust myrtle Austropuccinia psidii MF-1, a brazilian biotype.</title>
        <authorList>
            <person name="Quecine M.C."/>
            <person name="Pachon D.M.R."/>
            <person name="Bonatelli M.L."/>
            <person name="Correr F.H."/>
            <person name="Franceschini L.M."/>
            <person name="Leite T.F."/>
            <person name="Margarido G.R.A."/>
            <person name="Almeida C.A."/>
            <person name="Ferrarezi J.A."/>
            <person name="Labate C.A."/>
        </authorList>
    </citation>
    <scope>NUCLEOTIDE SEQUENCE</scope>
    <source>
        <strain evidence="2">MF-1</strain>
    </source>
</reference>
<organism evidence="2 3">
    <name type="scientific">Austropuccinia psidii MF-1</name>
    <dbReference type="NCBI Taxonomy" id="1389203"/>
    <lineage>
        <taxon>Eukaryota</taxon>
        <taxon>Fungi</taxon>
        <taxon>Dikarya</taxon>
        <taxon>Basidiomycota</taxon>
        <taxon>Pucciniomycotina</taxon>
        <taxon>Pucciniomycetes</taxon>
        <taxon>Pucciniales</taxon>
        <taxon>Sphaerophragmiaceae</taxon>
        <taxon>Austropuccinia</taxon>
    </lineage>
</organism>
<dbReference type="Proteomes" id="UP000765509">
    <property type="component" value="Unassembled WGS sequence"/>
</dbReference>
<proteinExistence type="predicted"/>
<dbReference type="AlphaFoldDB" id="A0A9Q3C9R3"/>
<keyword evidence="3" id="KW-1185">Reference proteome</keyword>
<gene>
    <name evidence="2" type="ORF">O181_019493</name>
</gene>
<dbReference type="EMBL" id="AVOT02005713">
    <property type="protein sequence ID" value="MBW0479778.1"/>
    <property type="molecule type" value="Genomic_DNA"/>
</dbReference>
<feature type="region of interest" description="Disordered" evidence="1">
    <location>
        <begin position="1"/>
        <end position="23"/>
    </location>
</feature>
<evidence type="ECO:0000313" key="3">
    <source>
        <dbReference type="Proteomes" id="UP000765509"/>
    </source>
</evidence>
<feature type="region of interest" description="Disordered" evidence="1">
    <location>
        <begin position="78"/>
        <end position="109"/>
    </location>
</feature>